<evidence type="ECO:0000313" key="3">
    <source>
        <dbReference type="Proteomes" id="UP001222325"/>
    </source>
</evidence>
<dbReference type="AlphaFoldDB" id="A0AAD6XRI9"/>
<reference evidence="2" key="1">
    <citation type="submission" date="2023-03" db="EMBL/GenBank/DDBJ databases">
        <title>Massive genome expansion in bonnet fungi (Mycena s.s.) driven by repeated elements and novel gene families across ecological guilds.</title>
        <authorList>
            <consortium name="Lawrence Berkeley National Laboratory"/>
            <person name="Harder C.B."/>
            <person name="Miyauchi S."/>
            <person name="Viragh M."/>
            <person name="Kuo A."/>
            <person name="Thoen E."/>
            <person name="Andreopoulos B."/>
            <person name="Lu D."/>
            <person name="Skrede I."/>
            <person name="Drula E."/>
            <person name="Henrissat B."/>
            <person name="Morin E."/>
            <person name="Kohler A."/>
            <person name="Barry K."/>
            <person name="LaButti K."/>
            <person name="Morin E."/>
            <person name="Salamov A."/>
            <person name="Lipzen A."/>
            <person name="Mereny Z."/>
            <person name="Hegedus B."/>
            <person name="Baldrian P."/>
            <person name="Stursova M."/>
            <person name="Weitz H."/>
            <person name="Taylor A."/>
            <person name="Grigoriev I.V."/>
            <person name="Nagy L.G."/>
            <person name="Martin F."/>
            <person name="Kauserud H."/>
        </authorList>
    </citation>
    <scope>NUCLEOTIDE SEQUENCE</scope>
    <source>
        <strain evidence="2">CBHHK173m</strain>
    </source>
</reference>
<evidence type="ECO:0000313" key="2">
    <source>
        <dbReference type="EMBL" id="KAJ7087578.1"/>
    </source>
</evidence>
<feature type="compositionally biased region" description="Gly residues" evidence="1">
    <location>
        <begin position="283"/>
        <end position="294"/>
    </location>
</feature>
<name>A0AAD6XRI9_9AGAR</name>
<proteinExistence type="predicted"/>
<feature type="compositionally biased region" description="Basic and acidic residues" evidence="1">
    <location>
        <begin position="161"/>
        <end position="171"/>
    </location>
</feature>
<dbReference type="EMBL" id="JARJCN010000028">
    <property type="protein sequence ID" value="KAJ7087578.1"/>
    <property type="molecule type" value="Genomic_DNA"/>
</dbReference>
<feature type="region of interest" description="Disordered" evidence="1">
    <location>
        <begin position="161"/>
        <end position="249"/>
    </location>
</feature>
<evidence type="ECO:0000256" key="1">
    <source>
        <dbReference type="SAM" id="MobiDB-lite"/>
    </source>
</evidence>
<accession>A0AAD6XRI9</accession>
<feature type="region of interest" description="Disordered" evidence="1">
    <location>
        <begin position="282"/>
        <end position="301"/>
    </location>
</feature>
<feature type="region of interest" description="Disordered" evidence="1">
    <location>
        <begin position="1"/>
        <end position="123"/>
    </location>
</feature>
<sequence>MSEDTDMPPVNPWANHSFSYPPPPPPSRNTLQYVTHHPLQVGPVTAVVSQVSVEHGSQARPESDPKGKKRQHQEFVQGSSRDEGQTSATKRRGTDEASFIVPDEETAKRHFVPGPDREAHEETVRKLELQLGLERESKEVANRRLEALEAQLAVAMKEKIQSEEKRRMEEEHGMEEEEEQGMEEEDEVAEALAEEKELRAAEARDAAKTLASKTNEIATLLNRPGPPPQGRRIDAPDGPFPEHPPNRIPQFITPQVQKKRIYDVIKETRSARIPAIRLAPAPGVGGGAGEGATGGASDPGSSLGNHPCIGLVHGIVEEVLKRLGLDSLESARKGNRSSQLKRGLSAMTIGRREQQAAMSKEDDILWKRALREIWRRTYQVKSIEQFSSYIPADSGKVARCNSGECPPAPDDWDLDFGPGFKSSLWNRRVMGKLLAAIKAARAQQAGWGVPDVTDEYITAQLYDRLNHSQQAWKKWQPRLIEATLAAETEEQIFERVDAARAKTQKRGVHNTSKSTMKYEEKADDVETWEFLDKMINYLGKNGMSSEEEAVRNFDGLVQSVYIVKLCSWREPKIEEYLDLVDNTRKALRTGRGAPGAARIREAKLGSSPPPTNMPRSMYHPRWLADMEEKRPVYVEEHLQISKEVFEILDIVTEEMQMESDDESV</sequence>
<comment type="caution">
    <text evidence="2">The sequence shown here is derived from an EMBL/GenBank/DDBJ whole genome shotgun (WGS) entry which is preliminary data.</text>
</comment>
<dbReference type="Proteomes" id="UP001222325">
    <property type="component" value="Unassembled WGS sequence"/>
</dbReference>
<feature type="compositionally biased region" description="Basic and acidic residues" evidence="1">
    <location>
        <begin position="193"/>
        <end position="207"/>
    </location>
</feature>
<organism evidence="2 3">
    <name type="scientific">Mycena belliarum</name>
    <dbReference type="NCBI Taxonomy" id="1033014"/>
    <lineage>
        <taxon>Eukaryota</taxon>
        <taxon>Fungi</taxon>
        <taxon>Dikarya</taxon>
        <taxon>Basidiomycota</taxon>
        <taxon>Agaricomycotina</taxon>
        <taxon>Agaricomycetes</taxon>
        <taxon>Agaricomycetidae</taxon>
        <taxon>Agaricales</taxon>
        <taxon>Marasmiineae</taxon>
        <taxon>Mycenaceae</taxon>
        <taxon>Mycena</taxon>
    </lineage>
</organism>
<protein>
    <submittedName>
        <fullName evidence="2">Uncharacterized protein</fullName>
    </submittedName>
</protein>
<gene>
    <name evidence="2" type="ORF">B0H15DRAFT_801175</name>
</gene>
<feature type="compositionally biased region" description="Acidic residues" evidence="1">
    <location>
        <begin position="172"/>
        <end position="189"/>
    </location>
</feature>
<keyword evidence="3" id="KW-1185">Reference proteome</keyword>
<feature type="compositionally biased region" description="Pro residues" evidence="1">
    <location>
        <begin position="238"/>
        <end position="247"/>
    </location>
</feature>